<evidence type="ECO:0000313" key="3">
    <source>
        <dbReference type="EMBL" id="CAB3250581.1"/>
    </source>
</evidence>
<accession>A0A8S1ATK3</accession>
<name>A0A8S1ATK3_ARCPL</name>
<proteinExistence type="predicted"/>
<evidence type="ECO:0000256" key="1">
    <source>
        <dbReference type="SAM" id="MobiDB-lite"/>
    </source>
</evidence>
<dbReference type="Proteomes" id="UP000494256">
    <property type="component" value="Unassembled WGS sequence"/>
</dbReference>
<evidence type="ECO:0000313" key="4">
    <source>
        <dbReference type="Proteomes" id="UP000494106"/>
    </source>
</evidence>
<sequence>MLGISGRSRRRRARRIRPPVGLHSSRLTLESNYNDRRRNPSLGRESSWRGVPGERVAQPRYAYATRPVPRASPPHPCSCHTSPPTAPHPHAP</sequence>
<dbReference type="Proteomes" id="UP000494106">
    <property type="component" value="Unassembled WGS sequence"/>
</dbReference>
<evidence type="ECO:0000313" key="5">
    <source>
        <dbReference type="Proteomes" id="UP000494256"/>
    </source>
</evidence>
<reference evidence="4 5" key="1">
    <citation type="submission" date="2020-04" db="EMBL/GenBank/DDBJ databases">
        <authorList>
            <person name="Wallbank WR R."/>
            <person name="Pardo Diaz C."/>
            <person name="Kozak K."/>
            <person name="Martin S."/>
            <person name="Jiggins C."/>
            <person name="Moest M."/>
            <person name="Warren A I."/>
            <person name="Byers J.R.P. K."/>
            <person name="Montejo-Kovacevich G."/>
            <person name="Yen C E."/>
        </authorList>
    </citation>
    <scope>NUCLEOTIDE SEQUENCE [LARGE SCALE GENOMIC DNA]</scope>
</reference>
<dbReference type="EMBL" id="CADEBD010000288">
    <property type="protein sequence ID" value="CAB3230435.1"/>
    <property type="molecule type" value="Genomic_DNA"/>
</dbReference>
<dbReference type="OrthoDB" id="7486275at2759"/>
<gene>
    <name evidence="3" type="ORF">APLA_LOCUS12779</name>
    <name evidence="2" type="ORF">APLA_LOCUS4595</name>
</gene>
<dbReference type="EMBL" id="CADEBC010000540">
    <property type="protein sequence ID" value="CAB3250581.1"/>
    <property type="molecule type" value="Genomic_DNA"/>
</dbReference>
<keyword evidence="4" id="KW-1185">Reference proteome</keyword>
<organism evidence="3 4">
    <name type="scientific">Arctia plantaginis</name>
    <name type="common">Wood tiger moth</name>
    <name type="synonym">Phalaena plantaginis</name>
    <dbReference type="NCBI Taxonomy" id="874455"/>
    <lineage>
        <taxon>Eukaryota</taxon>
        <taxon>Metazoa</taxon>
        <taxon>Ecdysozoa</taxon>
        <taxon>Arthropoda</taxon>
        <taxon>Hexapoda</taxon>
        <taxon>Insecta</taxon>
        <taxon>Pterygota</taxon>
        <taxon>Neoptera</taxon>
        <taxon>Endopterygota</taxon>
        <taxon>Lepidoptera</taxon>
        <taxon>Glossata</taxon>
        <taxon>Ditrysia</taxon>
        <taxon>Noctuoidea</taxon>
        <taxon>Erebidae</taxon>
        <taxon>Arctiinae</taxon>
        <taxon>Arctia</taxon>
    </lineage>
</organism>
<feature type="region of interest" description="Disordered" evidence="1">
    <location>
        <begin position="1"/>
        <end position="92"/>
    </location>
</feature>
<dbReference type="AlphaFoldDB" id="A0A8S1ATK3"/>
<evidence type="ECO:0000313" key="2">
    <source>
        <dbReference type="EMBL" id="CAB3230435.1"/>
    </source>
</evidence>
<comment type="caution">
    <text evidence="3">The sequence shown here is derived from an EMBL/GenBank/DDBJ whole genome shotgun (WGS) entry which is preliminary data.</text>
</comment>
<feature type="compositionally biased region" description="Basic residues" evidence="1">
    <location>
        <begin position="7"/>
        <end position="17"/>
    </location>
</feature>
<protein>
    <submittedName>
        <fullName evidence="3">Uncharacterized protein</fullName>
    </submittedName>
</protein>